<accession>E6TSP4</accession>
<dbReference type="AlphaFoldDB" id="E6TSP4"/>
<reference evidence="2 3" key="1">
    <citation type="submission" date="2010-12" db="EMBL/GenBank/DDBJ databases">
        <title>Complete sequence of Bacillus cellulosilyticus DSM 2522.</title>
        <authorList>
            <consortium name="US DOE Joint Genome Institute"/>
            <person name="Lucas S."/>
            <person name="Copeland A."/>
            <person name="Lapidus A."/>
            <person name="Cheng J.-F."/>
            <person name="Bruce D."/>
            <person name="Goodwin L."/>
            <person name="Pitluck S."/>
            <person name="Chertkov O."/>
            <person name="Detter J.C."/>
            <person name="Han C."/>
            <person name="Tapia R."/>
            <person name="Land M."/>
            <person name="Hauser L."/>
            <person name="Jeffries C."/>
            <person name="Kyrpides N."/>
            <person name="Ivanova N."/>
            <person name="Mikhailova N."/>
            <person name="Brumm P."/>
            <person name="Mead D."/>
            <person name="Woyke T."/>
        </authorList>
    </citation>
    <scope>NUCLEOTIDE SEQUENCE [LARGE SCALE GENOMIC DNA]</scope>
    <source>
        <strain evidence="3">ATCC 21833 / DSM 2522 / FERM P-1141 / JCM 9156 / N-4</strain>
    </source>
</reference>
<sequence precursor="true">MNYTKLLLVTSAIFGVIGVGIGAHMAGSMSYAFRPIHAHMLVLGWLTLFGWAIYYKVFQPKSKRLMAWHAWSAIIGAIGLIVGMWFYVLNPLSLPSTFNLIFYIVGGMSVVLSFILFLIMAILQDTK</sequence>
<keyword evidence="1" id="KW-0472">Membrane</keyword>
<evidence type="ECO:0000313" key="2">
    <source>
        <dbReference type="EMBL" id="ADU29552.1"/>
    </source>
</evidence>
<dbReference type="STRING" id="649639.Bcell_1287"/>
<feature type="transmembrane region" description="Helical" evidence="1">
    <location>
        <begin position="100"/>
        <end position="123"/>
    </location>
</feature>
<dbReference type="OrthoDB" id="2452746at2"/>
<dbReference type="HOGENOM" id="CLU_150673_0_0_9"/>
<gene>
    <name evidence="2" type="ordered locus">Bcell_1287</name>
</gene>
<feature type="transmembrane region" description="Helical" evidence="1">
    <location>
        <begin position="67"/>
        <end position="88"/>
    </location>
</feature>
<proteinExistence type="predicted"/>
<keyword evidence="1" id="KW-1133">Transmembrane helix</keyword>
<dbReference type="RefSeq" id="WP_013487892.1">
    <property type="nucleotide sequence ID" value="NC_014829.1"/>
</dbReference>
<protein>
    <submittedName>
        <fullName evidence="2">Uncharacterized protein</fullName>
    </submittedName>
</protein>
<dbReference type="KEGG" id="bco:Bcell_1287"/>
<keyword evidence="3" id="KW-1185">Reference proteome</keyword>
<organism evidence="2 3">
    <name type="scientific">Evansella cellulosilytica (strain ATCC 21833 / DSM 2522 / FERM P-1141 / JCM 9156 / N-4)</name>
    <name type="common">Bacillus cellulosilyticus</name>
    <dbReference type="NCBI Taxonomy" id="649639"/>
    <lineage>
        <taxon>Bacteria</taxon>
        <taxon>Bacillati</taxon>
        <taxon>Bacillota</taxon>
        <taxon>Bacilli</taxon>
        <taxon>Bacillales</taxon>
        <taxon>Bacillaceae</taxon>
        <taxon>Evansella</taxon>
    </lineage>
</organism>
<feature type="transmembrane region" description="Helical" evidence="1">
    <location>
        <begin position="38"/>
        <end position="55"/>
    </location>
</feature>
<name>E6TSP4_EVAC2</name>
<dbReference type="eggNOG" id="ENOG5032VBH">
    <property type="taxonomic scope" value="Bacteria"/>
</dbReference>
<evidence type="ECO:0000256" key="1">
    <source>
        <dbReference type="SAM" id="Phobius"/>
    </source>
</evidence>
<keyword evidence="1" id="KW-0812">Transmembrane</keyword>
<dbReference type="EMBL" id="CP002394">
    <property type="protein sequence ID" value="ADU29552.1"/>
    <property type="molecule type" value="Genomic_DNA"/>
</dbReference>
<evidence type="ECO:0000313" key="3">
    <source>
        <dbReference type="Proteomes" id="UP000001401"/>
    </source>
</evidence>
<dbReference type="Proteomes" id="UP000001401">
    <property type="component" value="Chromosome"/>
</dbReference>